<gene>
    <name evidence="1" type="ORF">OG835_42630</name>
</gene>
<keyword evidence="2" id="KW-1185">Reference proteome</keyword>
<dbReference type="Proteomes" id="UP001348369">
    <property type="component" value="Plasmid unnamed2"/>
</dbReference>
<dbReference type="EMBL" id="CP109111">
    <property type="protein sequence ID" value="WSC03592.1"/>
    <property type="molecule type" value="Genomic_DNA"/>
</dbReference>
<evidence type="ECO:0000313" key="2">
    <source>
        <dbReference type="Proteomes" id="UP001348369"/>
    </source>
</evidence>
<geneLocation type="plasmid" evidence="1 2">
    <name>unnamed2</name>
</geneLocation>
<name>A0ACD5A378_9ACTN</name>
<organism evidence="1 2">
    <name type="scientific">Streptomyces scopuliridis</name>
    <dbReference type="NCBI Taxonomy" id="452529"/>
    <lineage>
        <taxon>Bacteria</taxon>
        <taxon>Bacillati</taxon>
        <taxon>Actinomycetota</taxon>
        <taxon>Actinomycetes</taxon>
        <taxon>Kitasatosporales</taxon>
        <taxon>Streptomycetaceae</taxon>
        <taxon>Streptomyces</taxon>
    </lineage>
</organism>
<proteinExistence type="predicted"/>
<accession>A0ACD5A378</accession>
<keyword evidence="1" id="KW-0614">Plasmid</keyword>
<protein>
    <submittedName>
        <fullName evidence="1">PRL2-8</fullName>
    </submittedName>
</protein>
<reference evidence="1" key="1">
    <citation type="submission" date="2022-10" db="EMBL/GenBank/DDBJ databases">
        <title>The complete genomes of actinobacterial strains from the NBC collection.</title>
        <authorList>
            <person name="Joergensen T.S."/>
            <person name="Alvarez Arevalo M."/>
            <person name="Sterndorff E.B."/>
            <person name="Faurdal D."/>
            <person name="Vuksanovic O."/>
            <person name="Mourched A.-S."/>
            <person name="Charusanti P."/>
            <person name="Shaw S."/>
            <person name="Blin K."/>
            <person name="Weber T."/>
        </authorList>
    </citation>
    <scope>NUCLEOTIDE SEQUENCE</scope>
    <source>
        <strain evidence="1">NBC 01771</strain>
    </source>
</reference>
<evidence type="ECO:0000313" key="1">
    <source>
        <dbReference type="EMBL" id="WSC03592.1"/>
    </source>
</evidence>
<sequence>MASQTALNPPRGECRQCWRHAYDSREAHAHLGPREDCPACVDHMVHGHPDQMIVR</sequence>